<accession>A0A4V1AIL5</accession>
<dbReference type="AlphaFoldDB" id="A0A4V1AIL5"/>
<reference evidence="7" key="1">
    <citation type="submission" date="2019-03" db="EMBL/GenBank/DDBJ databases">
        <title>Weissella sp. 26KH-42 Genome sequencing.</title>
        <authorList>
            <person name="Heo J."/>
            <person name="Kim S.-J."/>
            <person name="Kim J.-S."/>
            <person name="Hong S.-B."/>
            <person name="Kwon S.-W."/>
        </authorList>
    </citation>
    <scope>NUCLEOTIDE SEQUENCE [LARGE SCALE GENOMIC DNA]</scope>
    <source>
        <strain evidence="7">26KH-42</strain>
    </source>
</reference>
<sequence length="224" mass="23599">MDMHISRKINILRAIVMGANDGIISIAGVVFGVFGASMSTWAILIAGLTATIAGTFSMATGEYVSVNAQLDSERAAKVHQQRVLAEDFAGEKAFLTANYIDEGITPVRAQALATEVMAHDALKETLALRYGIDADNLISPMQAAVASMIAFPLGAILPMVGMTVISAHYRVVATIIFVVIALILTGYFSAKFGDAPAKQSVLRNVIAGLFTMAVTYGVGLLVGM</sequence>
<keyword evidence="4 5" id="KW-0472">Membrane</keyword>
<evidence type="ECO:0000256" key="3">
    <source>
        <dbReference type="ARBA" id="ARBA00022989"/>
    </source>
</evidence>
<feature type="transmembrane region" description="Helical" evidence="5">
    <location>
        <begin position="12"/>
        <end position="35"/>
    </location>
</feature>
<dbReference type="GO" id="GO:0012505">
    <property type="term" value="C:endomembrane system"/>
    <property type="evidence" value="ECO:0007669"/>
    <property type="project" value="UniProtKB-SubCell"/>
</dbReference>
<dbReference type="OrthoDB" id="188924at2"/>
<evidence type="ECO:0000313" key="7">
    <source>
        <dbReference type="Proteomes" id="UP000292886"/>
    </source>
</evidence>
<organism evidence="6 7">
    <name type="scientific">Periweissella cryptocerci</name>
    <dbReference type="NCBI Taxonomy" id="2506420"/>
    <lineage>
        <taxon>Bacteria</taxon>
        <taxon>Bacillati</taxon>
        <taxon>Bacillota</taxon>
        <taxon>Bacilli</taxon>
        <taxon>Lactobacillales</taxon>
        <taxon>Lactobacillaceae</taxon>
        <taxon>Periweissella</taxon>
    </lineage>
</organism>
<feature type="transmembrane region" description="Helical" evidence="5">
    <location>
        <begin position="171"/>
        <end position="189"/>
    </location>
</feature>
<keyword evidence="3 5" id="KW-1133">Transmembrane helix</keyword>
<evidence type="ECO:0000313" key="6">
    <source>
        <dbReference type="EMBL" id="QBO35925.1"/>
    </source>
</evidence>
<dbReference type="EMBL" id="CP037940">
    <property type="protein sequence ID" value="QBO35925.1"/>
    <property type="molecule type" value="Genomic_DNA"/>
</dbReference>
<dbReference type="CDD" id="cd02432">
    <property type="entry name" value="Nodulin-21_like_1"/>
    <property type="match status" value="1"/>
</dbReference>
<protein>
    <submittedName>
        <fullName evidence="6">VIT family protein</fullName>
    </submittedName>
</protein>
<evidence type="ECO:0000256" key="5">
    <source>
        <dbReference type="SAM" id="Phobius"/>
    </source>
</evidence>
<dbReference type="Pfam" id="PF01988">
    <property type="entry name" value="VIT1"/>
    <property type="match status" value="1"/>
</dbReference>
<keyword evidence="2 5" id="KW-0812">Transmembrane</keyword>
<feature type="transmembrane region" description="Helical" evidence="5">
    <location>
        <begin position="41"/>
        <end position="64"/>
    </location>
</feature>
<gene>
    <name evidence="6" type="ORF">EQG49_05350</name>
</gene>
<feature type="transmembrane region" description="Helical" evidence="5">
    <location>
        <begin position="143"/>
        <end position="165"/>
    </location>
</feature>
<dbReference type="GO" id="GO:0030026">
    <property type="term" value="P:intracellular manganese ion homeostasis"/>
    <property type="evidence" value="ECO:0007669"/>
    <property type="project" value="InterPro"/>
</dbReference>
<evidence type="ECO:0000256" key="1">
    <source>
        <dbReference type="ARBA" id="ARBA00004127"/>
    </source>
</evidence>
<dbReference type="Proteomes" id="UP000292886">
    <property type="component" value="Chromosome"/>
</dbReference>
<dbReference type="GO" id="GO:0005384">
    <property type="term" value="F:manganese ion transmembrane transporter activity"/>
    <property type="evidence" value="ECO:0007669"/>
    <property type="project" value="InterPro"/>
</dbReference>
<dbReference type="RefSeq" id="WP_133363004.1">
    <property type="nucleotide sequence ID" value="NZ_CP037940.1"/>
</dbReference>
<dbReference type="PANTHER" id="PTHR31851">
    <property type="entry name" value="FE(2+)/MN(2+) TRANSPORTER PCL1"/>
    <property type="match status" value="1"/>
</dbReference>
<dbReference type="KEGG" id="wei:EQG49_05350"/>
<keyword evidence="7" id="KW-1185">Reference proteome</keyword>
<comment type="subcellular location">
    <subcellularLocation>
        <location evidence="1">Endomembrane system</location>
        <topology evidence="1">Multi-pass membrane protein</topology>
    </subcellularLocation>
</comment>
<feature type="transmembrane region" description="Helical" evidence="5">
    <location>
        <begin position="201"/>
        <end position="222"/>
    </location>
</feature>
<proteinExistence type="predicted"/>
<name>A0A4V1AIL5_9LACO</name>
<evidence type="ECO:0000256" key="2">
    <source>
        <dbReference type="ARBA" id="ARBA00022692"/>
    </source>
</evidence>
<evidence type="ECO:0000256" key="4">
    <source>
        <dbReference type="ARBA" id="ARBA00023136"/>
    </source>
</evidence>
<dbReference type="InterPro" id="IPR008217">
    <property type="entry name" value="Ccc1_fam"/>
</dbReference>